<dbReference type="Pfam" id="PF03478">
    <property type="entry name" value="Beta-prop_KIB1-4"/>
    <property type="match status" value="1"/>
</dbReference>
<protein>
    <recommendedName>
        <fullName evidence="1">KIB1-4 beta-propeller domain-containing protein</fullName>
    </recommendedName>
</protein>
<dbReference type="PANTHER" id="PTHR44259:SF114">
    <property type="entry name" value="OS06G0707300 PROTEIN"/>
    <property type="match status" value="1"/>
</dbReference>
<feature type="domain" description="KIB1-4 beta-propeller" evidence="1">
    <location>
        <begin position="72"/>
        <end position="333"/>
    </location>
</feature>
<dbReference type="AlphaFoldDB" id="A0A2G5D9W9"/>
<organism evidence="2 3">
    <name type="scientific">Aquilegia coerulea</name>
    <name type="common">Rocky mountain columbine</name>
    <dbReference type="NCBI Taxonomy" id="218851"/>
    <lineage>
        <taxon>Eukaryota</taxon>
        <taxon>Viridiplantae</taxon>
        <taxon>Streptophyta</taxon>
        <taxon>Embryophyta</taxon>
        <taxon>Tracheophyta</taxon>
        <taxon>Spermatophyta</taxon>
        <taxon>Magnoliopsida</taxon>
        <taxon>Ranunculales</taxon>
        <taxon>Ranunculaceae</taxon>
        <taxon>Thalictroideae</taxon>
        <taxon>Aquilegia</taxon>
    </lineage>
</organism>
<dbReference type="EMBL" id="KZ305042">
    <property type="protein sequence ID" value="PIA40329.1"/>
    <property type="molecule type" value="Genomic_DNA"/>
</dbReference>
<sequence length="361" mass="41439">MDQDQVDWLELPDHILYLIAVKSNRIKDYIRFGAVCHSWQSIFTENRHPMSHEPPLLLLGTELNHDNQTGSLYSLAHKRVVDSQVQVPHNRHCPGSSHGWLVIINKDWDISLLNPFLSVNNQILLPSVVRTFPNHPERGSPVGNVDYYGYVVKIVLSANPTSNPNYVAMAIYSDLRYIAFCKAVDKVWTVVDSEYSLILDVVYYEDRFYFVDHKGTVSSCDLNHPQPKVLQVAPVFDPPYADMRTTHFESDLIYYNSGFSVFKLDRVGIKWIQMNNLHGHALFVGDNTSYSISASDFTKCKPNSIYFTDDLYEGYYDMVRDRTGGPHDIGVFNLEDSTRELFYSTDTNVFIPAPIWIEPRL</sequence>
<reference evidence="2 3" key="1">
    <citation type="submission" date="2017-09" db="EMBL/GenBank/DDBJ databases">
        <title>WGS assembly of Aquilegia coerulea Goldsmith.</title>
        <authorList>
            <person name="Hodges S."/>
            <person name="Kramer E."/>
            <person name="Nordborg M."/>
            <person name="Tomkins J."/>
            <person name="Borevitz J."/>
            <person name="Derieg N."/>
            <person name="Yan J."/>
            <person name="Mihaltcheva S."/>
            <person name="Hayes R.D."/>
            <person name="Rokhsar D."/>
        </authorList>
    </citation>
    <scope>NUCLEOTIDE SEQUENCE [LARGE SCALE GENOMIC DNA]</scope>
    <source>
        <strain evidence="3">cv. Goldsmith</strain>
    </source>
</reference>
<proteinExistence type="predicted"/>
<dbReference type="InterPro" id="IPR005174">
    <property type="entry name" value="KIB1-4_b-propeller"/>
</dbReference>
<keyword evidence="3" id="KW-1185">Reference proteome</keyword>
<evidence type="ECO:0000313" key="3">
    <source>
        <dbReference type="Proteomes" id="UP000230069"/>
    </source>
</evidence>
<evidence type="ECO:0000313" key="2">
    <source>
        <dbReference type="EMBL" id="PIA40329.1"/>
    </source>
</evidence>
<gene>
    <name evidence="2" type="ORF">AQUCO_02500192v1</name>
</gene>
<evidence type="ECO:0000259" key="1">
    <source>
        <dbReference type="Pfam" id="PF03478"/>
    </source>
</evidence>
<name>A0A2G5D9W9_AQUCA</name>
<dbReference type="Proteomes" id="UP000230069">
    <property type="component" value="Unassembled WGS sequence"/>
</dbReference>
<accession>A0A2G5D9W9</accession>
<dbReference type="InParanoid" id="A0A2G5D9W9"/>
<dbReference type="STRING" id="218851.A0A2G5D9W9"/>
<dbReference type="PANTHER" id="PTHR44259">
    <property type="entry name" value="OS07G0183000 PROTEIN-RELATED"/>
    <property type="match status" value="1"/>
</dbReference>
<dbReference type="OrthoDB" id="1519185at2759"/>
<dbReference type="InterPro" id="IPR050942">
    <property type="entry name" value="F-box_BR-signaling"/>
</dbReference>